<dbReference type="GO" id="GO:0003824">
    <property type="term" value="F:catalytic activity"/>
    <property type="evidence" value="ECO:0007669"/>
    <property type="project" value="InterPro"/>
</dbReference>
<keyword evidence="3" id="KW-1185">Reference proteome</keyword>
<dbReference type="Pfam" id="PF00078">
    <property type="entry name" value="RVT_1"/>
    <property type="match status" value="1"/>
</dbReference>
<dbReference type="Pfam" id="PF14529">
    <property type="entry name" value="Exo_endo_phos_2"/>
    <property type="match status" value="1"/>
</dbReference>
<protein>
    <recommendedName>
        <fullName evidence="1">Reverse transcriptase domain-containing protein</fullName>
    </recommendedName>
</protein>
<dbReference type="SUPFAM" id="SSF56219">
    <property type="entry name" value="DNase I-like"/>
    <property type="match status" value="1"/>
</dbReference>
<dbReference type="InterPro" id="IPR005135">
    <property type="entry name" value="Endo/exonuclease/phosphatase"/>
</dbReference>
<dbReference type="OMA" id="WHEHIET"/>
<dbReference type="GeneTree" id="ENSGT01060000248530"/>
<evidence type="ECO:0000259" key="1">
    <source>
        <dbReference type="PROSITE" id="PS50878"/>
    </source>
</evidence>
<dbReference type="InterPro" id="IPR000477">
    <property type="entry name" value="RT_dom"/>
</dbReference>
<evidence type="ECO:0000313" key="3">
    <source>
        <dbReference type="Proteomes" id="UP001108240"/>
    </source>
</evidence>
<dbReference type="Gene3D" id="3.60.10.10">
    <property type="entry name" value="Endonuclease/exonuclease/phosphatase"/>
    <property type="match status" value="1"/>
</dbReference>
<dbReference type="CDD" id="cd01650">
    <property type="entry name" value="RT_nLTR_like"/>
    <property type="match status" value="1"/>
</dbReference>
<dbReference type="Ensembl" id="ENSCCRT00000189022.1">
    <property type="protein sequence ID" value="ENSCCRP00000174597.1"/>
    <property type="gene ID" value="ENSCCRG00000066748.1"/>
</dbReference>
<dbReference type="InterPro" id="IPR043502">
    <property type="entry name" value="DNA/RNA_pol_sf"/>
</dbReference>
<dbReference type="PANTHER" id="PTHR47510:SF3">
    <property type="entry name" value="ENDO_EXONUCLEASE_PHOSPHATASE DOMAIN-CONTAINING PROTEIN"/>
    <property type="match status" value="1"/>
</dbReference>
<dbReference type="PROSITE" id="PS50878">
    <property type="entry name" value="RT_POL"/>
    <property type="match status" value="1"/>
</dbReference>
<reference evidence="2" key="2">
    <citation type="submission" date="2025-09" db="UniProtKB">
        <authorList>
            <consortium name="Ensembl"/>
        </authorList>
    </citation>
    <scope>IDENTIFICATION</scope>
</reference>
<dbReference type="AlphaFoldDB" id="A0A9J8CWL6"/>
<feature type="domain" description="Reverse transcriptase" evidence="1">
    <location>
        <begin position="382"/>
        <end position="651"/>
    </location>
</feature>
<reference evidence="2" key="1">
    <citation type="submission" date="2025-08" db="UniProtKB">
        <authorList>
            <consortium name="Ensembl"/>
        </authorList>
    </citation>
    <scope>IDENTIFICATION</scope>
</reference>
<name>A0A9J8CWL6_CYPCA</name>
<dbReference type="InterPro" id="IPR036691">
    <property type="entry name" value="Endo/exonu/phosph_ase_sf"/>
</dbReference>
<evidence type="ECO:0000313" key="2">
    <source>
        <dbReference type="Ensembl" id="ENSCCRP00000174597.1"/>
    </source>
</evidence>
<dbReference type="Proteomes" id="UP001108240">
    <property type="component" value="Unplaced"/>
</dbReference>
<dbReference type="PANTHER" id="PTHR47510">
    <property type="entry name" value="REVERSE TRANSCRIPTASE DOMAIN-CONTAINING PROTEIN"/>
    <property type="match status" value="1"/>
</dbReference>
<organism evidence="2 3">
    <name type="scientific">Cyprinus carpio carpio</name>
    <dbReference type="NCBI Taxonomy" id="630221"/>
    <lineage>
        <taxon>Eukaryota</taxon>
        <taxon>Metazoa</taxon>
        <taxon>Chordata</taxon>
        <taxon>Craniata</taxon>
        <taxon>Vertebrata</taxon>
        <taxon>Euteleostomi</taxon>
        <taxon>Actinopterygii</taxon>
        <taxon>Neopterygii</taxon>
        <taxon>Teleostei</taxon>
        <taxon>Ostariophysi</taxon>
        <taxon>Cypriniformes</taxon>
        <taxon>Cyprinidae</taxon>
        <taxon>Cyprininae</taxon>
        <taxon>Cyprinus</taxon>
    </lineage>
</organism>
<sequence length="842" mass="95308">MWFTVALKTRTLLIGAIYRPPSASCEILDYLDKFTFSVMDEYRAQSVMLIGDFNVHYHEWLGSNITDTAGRRAIQLANCLGLDQIVREPTRGDNILDLVLSDTPATTTTLAQMGSSDHSPVLIQLQIPVLRDKPYKRTVWRYDKAHFWEMRGYLTNINWPSILKDEDPEIICTNFTSILRDAMALYIPNKTITKKPGDKAWFNAECRRLAMRKRKLYHNIRTSDDPAMKRKFLKARAAFNQAEKRAKREYYTKLRNDLADNSLSSKKWWGIVNSLSGRSGFTDIPVIEHRGTTYISASAKADIFCQTFAEKCTLRDASAQSFPQCQQPTSSFAHVHFKPKDIRNILRNLDPAKAMGPDEIPTKVLRECAAELASPLSRLFQLLFSHGVFPKQWKNARVIPIHKRDSKSDPTNYRPISLLSVLSKVMESLVHKQLQGYLYRHKLISNKQYGFKPNHSTADLLTVLSQTWNNILDKGGEVYIVALDIKGAFDQVWHNGLLDKLSAKGITGPLHSWLQNYLEGRSIQVVLSGQSSSPQPINASVPQGSILGPLLFSIFIDDVVEQCDNSIFLYADDSTIYAPVTSLNGPNVAASLNKDLENIRRWADTWKVTFEPSKCKAMVLSRKRLPSCPDLFWGTTRIDLCEQLNILGLCIDRKLLWTNHLSNICKRAGQHLGALRRLANKLDVKGRANVYKAQVRSTMEYSCLAWMNASQTTLGQLDNIQKKALKIIGEDEDTALRKYAISQLSQRRTVAATTVLFKMHTENCPEDLKALLPPPDLLCRTTRRARPSHALKLPKSNTKCLGRSFLHSAVTTWNCLPCTVVGEITSKNVQAFKKRLNKHLLS</sequence>
<dbReference type="SUPFAM" id="SSF56672">
    <property type="entry name" value="DNA/RNA polymerases"/>
    <property type="match status" value="1"/>
</dbReference>
<proteinExistence type="predicted"/>
<accession>A0A9J8CWL6</accession>